<dbReference type="EMBL" id="BDGG01000017">
    <property type="protein sequence ID" value="GAV08343.1"/>
    <property type="molecule type" value="Genomic_DNA"/>
</dbReference>
<comment type="caution">
    <text evidence="8">The sequence shown here is derived from an EMBL/GenBank/DDBJ whole genome shotgun (WGS) entry which is preliminary data.</text>
</comment>
<dbReference type="AlphaFoldDB" id="A0A1D1W680"/>
<evidence type="ECO:0000256" key="6">
    <source>
        <dbReference type="ARBA" id="ARBA00022918"/>
    </source>
</evidence>
<accession>A0A1D1W680</accession>
<dbReference type="GO" id="GO:0003964">
    <property type="term" value="F:RNA-directed DNA polymerase activity"/>
    <property type="evidence" value="ECO:0007669"/>
    <property type="project" value="UniProtKB-KW"/>
</dbReference>
<dbReference type="Proteomes" id="UP000186922">
    <property type="component" value="Unassembled WGS sequence"/>
</dbReference>
<keyword evidence="4" id="KW-0255">Endonuclease</keyword>
<dbReference type="GO" id="GO:0004519">
    <property type="term" value="F:endonuclease activity"/>
    <property type="evidence" value="ECO:0007669"/>
    <property type="project" value="UniProtKB-KW"/>
</dbReference>
<organism evidence="8 9">
    <name type="scientific">Ramazzottius varieornatus</name>
    <name type="common">Water bear</name>
    <name type="synonym">Tardigrade</name>
    <dbReference type="NCBI Taxonomy" id="947166"/>
    <lineage>
        <taxon>Eukaryota</taxon>
        <taxon>Metazoa</taxon>
        <taxon>Ecdysozoa</taxon>
        <taxon>Tardigrada</taxon>
        <taxon>Eutardigrada</taxon>
        <taxon>Parachela</taxon>
        <taxon>Hypsibioidea</taxon>
        <taxon>Ramazzottiidae</taxon>
        <taxon>Ramazzottius</taxon>
    </lineage>
</organism>
<evidence type="ECO:0000313" key="8">
    <source>
        <dbReference type="EMBL" id="GAV08343.1"/>
    </source>
</evidence>
<name>A0A1D1W680_RAMVA</name>
<evidence type="ECO:0000256" key="5">
    <source>
        <dbReference type="ARBA" id="ARBA00022801"/>
    </source>
</evidence>
<evidence type="ECO:0000256" key="1">
    <source>
        <dbReference type="ARBA" id="ARBA00022679"/>
    </source>
</evidence>
<sequence>MLETASLIDPSRIRDFSSETQKEDLRIQEEITNIARELKEAKVVPLAPQIPSWSGLGGSEVQRSLRQKLDESPHISVTQYMQTMDQSRVKAFMKLLAEEPTKHHYMPLLPPRVSTEELTGFSQVPIVIEEFQNSPEIRAYRQKQIRIVDFQEKCEEGYVATEIERMIIRGLLEEIYPQISMHEEENALARLRFRLRTDKPMQDTFLEYLDMGKKNYHSLKNKLQKEDSIQEESAPVVTAVQSTITVTVGQGTQDVIMRIPATVVSTPTLLLIRRPRRKMALEQSMLRYCADGNLNQTINVVTDHVAVTYLKNIKDPNGRLARWAMFLSQYDIVCTHLKGKLMAYVDALSKYPMEDADSESAESVVFPQFAQTIRG</sequence>
<dbReference type="OrthoDB" id="427924at2759"/>
<keyword evidence="9" id="KW-1185">Reference proteome</keyword>
<feature type="domain" description="Reverse transcriptase RNase H-like" evidence="7">
    <location>
        <begin position="295"/>
        <end position="330"/>
    </location>
</feature>
<evidence type="ECO:0000313" key="9">
    <source>
        <dbReference type="Proteomes" id="UP000186922"/>
    </source>
</evidence>
<reference evidence="8 9" key="1">
    <citation type="journal article" date="2016" name="Nat. Commun.">
        <title>Extremotolerant tardigrade genome and improved radiotolerance of human cultured cells by tardigrade-unique protein.</title>
        <authorList>
            <person name="Hashimoto T."/>
            <person name="Horikawa D.D."/>
            <person name="Saito Y."/>
            <person name="Kuwahara H."/>
            <person name="Kozuka-Hata H."/>
            <person name="Shin-I T."/>
            <person name="Minakuchi Y."/>
            <person name="Ohishi K."/>
            <person name="Motoyama A."/>
            <person name="Aizu T."/>
            <person name="Enomoto A."/>
            <person name="Kondo K."/>
            <person name="Tanaka S."/>
            <person name="Hara Y."/>
            <person name="Koshikawa S."/>
            <person name="Sagara H."/>
            <person name="Miura T."/>
            <person name="Yokobori S."/>
            <person name="Miyagawa K."/>
            <person name="Suzuki Y."/>
            <person name="Kubo T."/>
            <person name="Oyama M."/>
            <person name="Kohara Y."/>
            <person name="Fujiyama A."/>
            <person name="Arakawa K."/>
            <person name="Katayama T."/>
            <person name="Toyoda A."/>
            <person name="Kunieda T."/>
        </authorList>
    </citation>
    <scope>NUCLEOTIDE SEQUENCE [LARGE SCALE GENOMIC DNA]</scope>
    <source>
        <strain evidence="8 9">YOKOZUNA-1</strain>
    </source>
</reference>
<keyword evidence="3" id="KW-0540">Nuclease</keyword>
<protein>
    <recommendedName>
        <fullName evidence="7">Reverse transcriptase RNase H-like domain-containing protein</fullName>
    </recommendedName>
</protein>
<keyword evidence="5" id="KW-0378">Hydrolase</keyword>
<keyword evidence="6" id="KW-0695">RNA-directed DNA polymerase</keyword>
<evidence type="ECO:0000259" key="7">
    <source>
        <dbReference type="Pfam" id="PF17917"/>
    </source>
</evidence>
<dbReference type="Pfam" id="PF17917">
    <property type="entry name" value="RT_RNaseH"/>
    <property type="match status" value="1"/>
</dbReference>
<keyword evidence="1" id="KW-0808">Transferase</keyword>
<proteinExistence type="predicted"/>
<dbReference type="GO" id="GO:0016787">
    <property type="term" value="F:hydrolase activity"/>
    <property type="evidence" value="ECO:0007669"/>
    <property type="project" value="UniProtKB-KW"/>
</dbReference>
<evidence type="ECO:0000256" key="2">
    <source>
        <dbReference type="ARBA" id="ARBA00022695"/>
    </source>
</evidence>
<gene>
    <name evidence="8" type="primary">RvY_18053-1</name>
    <name evidence="8" type="synonym">RvY_18053.1</name>
    <name evidence="8" type="ORF">RvY_18053</name>
</gene>
<evidence type="ECO:0000256" key="4">
    <source>
        <dbReference type="ARBA" id="ARBA00022759"/>
    </source>
</evidence>
<keyword evidence="2" id="KW-0548">Nucleotidyltransferase</keyword>
<evidence type="ECO:0000256" key="3">
    <source>
        <dbReference type="ARBA" id="ARBA00022722"/>
    </source>
</evidence>
<dbReference type="STRING" id="947166.A0A1D1W680"/>
<dbReference type="InterPro" id="IPR041373">
    <property type="entry name" value="RT_RNaseH"/>
</dbReference>